<dbReference type="GO" id="GO:0005737">
    <property type="term" value="C:cytoplasm"/>
    <property type="evidence" value="ECO:0007669"/>
    <property type="project" value="TreeGrafter"/>
</dbReference>
<proteinExistence type="inferred from homology"/>
<dbReference type="Proteomes" id="UP000584931">
    <property type="component" value="Unassembled WGS sequence"/>
</dbReference>
<dbReference type="SUPFAM" id="SSF54506">
    <property type="entry name" value="Diaminopimelate epimerase-like"/>
    <property type="match status" value="1"/>
</dbReference>
<dbReference type="Pfam" id="PF02567">
    <property type="entry name" value="PhzC-PhzF"/>
    <property type="match status" value="1"/>
</dbReference>
<comment type="similarity">
    <text evidence="1">Belongs to the PhzF family.</text>
</comment>
<dbReference type="EMBL" id="JACCHL010000001">
    <property type="protein sequence ID" value="NYH54259.1"/>
    <property type="molecule type" value="Genomic_DNA"/>
</dbReference>
<dbReference type="PANTHER" id="PTHR13774:SF17">
    <property type="entry name" value="PHENAZINE BIOSYNTHESIS-LIKE DOMAIN-CONTAINING PROTEIN"/>
    <property type="match status" value="1"/>
</dbReference>
<dbReference type="PANTHER" id="PTHR13774">
    <property type="entry name" value="PHENAZINE BIOSYNTHESIS PROTEIN"/>
    <property type="match status" value="1"/>
</dbReference>
<dbReference type="InterPro" id="IPR003719">
    <property type="entry name" value="Phenazine_PhzF-like"/>
</dbReference>
<evidence type="ECO:0000256" key="1">
    <source>
        <dbReference type="ARBA" id="ARBA00008270"/>
    </source>
</evidence>
<evidence type="ECO:0000313" key="4">
    <source>
        <dbReference type="Proteomes" id="UP000584931"/>
    </source>
</evidence>
<reference evidence="3 4" key="1">
    <citation type="submission" date="2020-07" db="EMBL/GenBank/DDBJ databases">
        <title>Sequencing the genomes of 1000 actinobacteria strains.</title>
        <authorList>
            <person name="Klenk H.-P."/>
        </authorList>
    </citation>
    <scope>NUCLEOTIDE SEQUENCE [LARGE SCALE GENOMIC DNA]</scope>
    <source>
        <strain evidence="3 4">DSM 45278</strain>
    </source>
</reference>
<dbReference type="NCBIfam" id="TIGR00654">
    <property type="entry name" value="PhzF_family"/>
    <property type="match status" value="1"/>
</dbReference>
<dbReference type="Gene3D" id="3.10.310.10">
    <property type="entry name" value="Diaminopimelate Epimerase, Chain A, domain 1"/>
    <property type="match status" value="2"/>
</dbReference>
<name>A0A7Z0BMA9_9ACTN</name>
<protein>
    <submittedName>
        <fullName evidence="3">PhzF family phenazine biosynthesis protein</fullName>
    </submittedName>
</protein>
<evidence type="ECO:0000313" key="3">
    <source>
        <dbReference type="EMBL" id="NYH54259.1"/>
    </source>
</evidence>
<accession>A0A7Z0BMA9</accession>
<dbReference type="AlphaFoldDB" id="A0A7Z0BMA9"/>
<keyword evidence="2" id="KW-0413">Isomerase</keyword>
<gene>
    <name evidence="3" type="ORF">HNR06_003848</name>
</gene>
<organism evidence="3 4">
    <name type="scientific">Nocardiopsis sinuspersici</name>
    <dbReference type="NCBI Taxonomy" id="501010"/>
    <lineage>
        <taxon>Bacteria</taxon>
        <taxon>Bacillati</taxon>
        <taxon>Actinomycetota</taxon>
        <taxon>Actinomycetes</taxon>
        <taxon>Streptosporangiales</taxon>
        <taxon>Nocardiopsidaceae</taxon>
        <taxon>Nocardiopsis</taxon>
    </lineage>
</organism>
<dbReference type="GO" id="GO:0016853">
    <property type="term" value="F:isomerase activity"/>
    <property type="evidence" value="ECO:0007669"/>
    <property type="project" value="UniProtKB-KW"/>
</dbReference>
<comment type="caution">
    <text evidence="3">The sequence shown here is derived from an EMBL/GenBank/DDBJ whole genome shotgun (WGS) entry which is preliminary data.</text>
</comment>
<evidence type="ECO:0000256" key="2">
    <source>
        <dbReference type="ARBA" id="ARBA00023235"/>
    </source>
</evidence>
<sequence>MPEYRVVDAFTDRPLAGNPAAVLVMDEDYSDGWAQGVAAEFNLSETAFARPVDEEGADYELRWFTPTVEIDLCGHATLATAHTLAERGVPGPYRFTTRSGLLTVTERDGRLWMDFPAEPPKRTEAPEGLARALGARPLWVGLGGEEDLLVELADEDAVRGLAPDTAALARMPYHLVIVTARADGGPDFVSRVFAPAIGVPEDPVTGRAHTVLTPFWARRLGRSALTAHQASARGGDLLLEDRGERVLIGGEAVSVATGTLHLRVGRDQREEPSAERWTTKEEIVAARERLEAAHPGWRRPAAYGVGLVREGETVFELANEGGGYLPAVVLARAVGHRSGTASHPLPTRRLEAAVAELAPAEACTELEHPNLHHWRELLGRVADGGGELVAVFVDDPADGPVDDHDRALRVALEG</sequence>